<keyword evidence="2" id="KW-1185">Reference proteome</keyword>
<dbReference type="GO" id="GO:0007015">
    <property type="term" value="P:actin filament organization"/>
    <property type="evidence" value="ECO:0007669"/>
    <property type="project" value="TreeGrafter"/>
</dbReference>
<evidence type="ECO:0000313" key="1">
    <source>
        <dbReference type="EMBL" id="KAG0470751.1"/>
    </source>
</evidence>
<gene>
    <name evidence="1" type="ORF">HPP92_017451</name>
</gene>
<dbReference type="InterPro" id="IPR001837">
    <property type="entry name" value="Adenylate_cyclase-assoc_CAP"/>
</dbReference>
<dbReference type="PROSITE" id="PS01088">
    <property type="entry name" value="CAP_1"/>
    <property type="match status" value="1"/>
</dbReference>
<sequence>MEKALVERLEAAVTRLETLAIGPRSLVSSGDLSLDLPQDPAVKAFDELLENYLRRVLAAAEKIGGQVLEASKITEHAFSVERELLIKAKQTQACGILHNIRSEVDR</sequence>
<dbReference type="EMBL" id="JADCNL010000008">
    <property type="protein sequence ID" value="KAG0470751.1"/>
    <property type="molecule type" value="Genomic_DNA"/>
</dbReference>
<dbReference type="SUPFAM" id="SSF101278">
    <property type="entry name" value="N-terminal domain of adenylylcyclase associated protein, CAP"/>
    <property type="match status" value="1"/>
</dbReference>
<dbReference type="PANTHER" id="PTHR10652:SF0">
    <property type="entry name" value="ADENYLYL CYCLASE-ASSOCIATED PROTEIN"/>
    <property type="match status" value="1"/>
</dbReference>
<dbReference type="InterPro" id="IPR013992">
    <property type="entry name" value="Adenylate_cyclase-assoc_CAP_N"/>
</dbReference>
<dbReference type="OrthoDB" id="45421at2759"/>
<proteinExistence type="predicted"/>
<dbReference type="Pfam" id="PF01213">
    <property type="entry name" value="CAP_N-CM"/>
    <property type="match status" value="1"/>
</dbReference>
<dbReference type="InterPro" id="IPR036222">
    <property type="entry name" value="CAP_N_sf"/>
</dbReference>
<evidence type="ECO:0000313" key="2">
    <source>
        <dbReference type="Proteomes" id="UP000636800"/>
    </source>
</evidence>
<organism evidence="1 2">
    <name type="scientific">Vanilla planifolia</name>
    <name type="common">Vanilla</name>
    <dbReference type="NCBI Taxonomy" id="51239"/>
    <lineage>
        <taxon>Eukaryota</taxon>
        <taxon>Viridiplantae</taxon>
        <taxon>Streptophyta</taxon>
        <taxon>Embryophyta</taxon>
        <taxon>Tracheophyta</taxon>
        <taxon>Spermatophyta</taxon>
        <taxon>Magnoliopsida</taxon>
        <taxon>Liliopsida</taxon>
        <taxon>Asparagales</taxon>
        <taxon>Orchidaceae</taxon>
        <taxon>Vanilloideae</taxon>
        <taxon>Vanilleae</taxon>
        <taxon>Vanilla</taxon>
    </lineage>
</organism>
<dbReference type="PANTHER" id="PTHR10652">
    <property type="entry name" value="ADENYLYL CYCLASE-ASSOCIATED PROTEIN"/>
    <property type="match status" value="1"/>
</dbReference>
<accession>A0A835QCU2</accession>
<protein>
    <submittedName>
        <fullName evidence="1">Uncharacterized protein</fullName>
    </submittedName>
</protein>
<comment type="caution">
    <text evidence="1">The sequence shown here is derived from an EMBL/GenBank/DDBJ whole genome shotgun (WGS) entry which is preliminary data.</text>
</comment>
<dbReference type="GO" id="GO:0008179">
    <property type="term" value="F:adenylate cyclase binding"/>
    <property type="evidence" value="ECO:0007669"/>
    <property type="project" value="TreeGrafter"/>
</dbReference>
<dbReference type="Proteomes" id="UP000636800">
    <property type="component" value="Unassembled WGS sequence"/>
</dbReference>
<reference evidence="1 2" key="1">
    <citation type="journal article" date="2020" name="Nat. Food">
        <title>A phased Vanilla planifolia genome enables genetic improvement of flavour and production.</title>
        <authorList>
            <person name="Hasing T."/>
            <person name="Tang H."/>
            <person name="Brym M."/>
            <person name="Khazi F."/>
            <person name="Huang T."/>
            <person name="Chambers A.H."/>
        </authorList>
    </citation>
    <scope>NUCLEOTIDE SEQUENCE [LARGE SCALE GENOMIC DNA]</scope>
    <source>
        <tissue evidence="1">Leaf</tissue>
    </source>
</reference>
<dbReference type="GO" id="GO:0003779">
    <property type="term" value="F:actin binding"/>
    <property type="evidence" value="ECO:0007669"/>
    <property type="project" value="InterPro"/>
</dbReference>
<dbReference type="AlphaFoldDB" id="A0A835QCU2"/>
<dbReference type="GO" id="GO:0005737">
    <property type="term" value="C:cytoplasm"/>
    <property type="evidence" value="ECO:0007669"/>
    <property type="project" value="TreeGrafter"/>
</dbReference>
<dbReference type="GO" id="GO:0019933">
    <property type="term" value="P:cAMP-mediated signaling"/>
    <property type="evidence" value="ECO:0007669"/>
    <property type="project" value="TreeGrafter"/>
</dbReference>
<dbReference type="Gene3D" id="1.25.40.330">
    <property type="entry name" value="Adenylate cyclase-associated CAP, N-terminal domain"/>
    <property type="match status" value="1"/>
</dbReference>
<name>A0A835QCU2_VANPL</name>
<dbReference type="InterPro" id="IPR018106">
    <property type="entry name" value="CAP_CS_N"/>
</dbReference>